<keyword evidence="4 10" id="KW-1133">Transmembrane helix</keyword>
<evidence type="ECO:0000256" key="5">
    <source>
        <dbReference type="ARBA" id="ARBA00023065"/>
    </source>
</evidence>
<keyword evidence="5" id="KW-0406">Ion transport</keyword>
<feature type="transmembrane region" description="Helical" evidence="10">
    <location>
        <begin position="397"/>
        <end position="415"/>
    </location>
</feature>
<evidence type="ECO:0000313" key="12">
    <source>
        <dbReference type="Proteomes" id="UP000008139"/>
    </source>
</evidence>
<dbReference type="KEGG" id="hmr:Hipma_0604"/>
<protein>
    <submittedName>
        <fullName evidence="11">Cl-channel voltage-gated family protein</fullName>
    </submittedName>
</protein>
<keyword evidence="6 10" id="KW-0472">Membrane</keyword>
<keyword evidence="8" id="KW-0868">Chloride</keyword>
<feature type="transmembrane region" description="Helical" evidence="10">
    <location>
        <begin position="34"/>
        <end position="56"/>
    </location>
</feature>
<dbReference type="eggNOG" id="COG0038">
    <property type="taxonomic scope" value="Bacteria"/>
</dbReference>
<dbReference type="AlphaFoldDB" id="F2LUW9"/>
<dbReference type="EMBL" id="CP002606">
    <property type="protein sequence ID" value="AEA33574.1"/>
    <property type="molecule type" value="Genomic_DNA"/>
</dbReference>
<dbReference type="STRING" id="760142.Hipma_0604"/>
<evidence type="ECO:0000256" key="1">
    <source>
        <dbReference type="ARBA" id="ARBA00004141"/>
    </source>
</evidence>
<proteinExistence type="predicted"/>
<evidence type="ECO:0000256" key="8">
    <source>
        <dbReference type="ARBA" id="ARBA00023214"/>
    </source>
</evidence>
<reference evidence="11 12" key="1">
    <citation type="journal article" date="2011" name="Stand. Genomic Sci.">
        <title>Complete genome sequence of the thermophilic sulfur-reducer Hippea maritima type strain (MH(2)).</title>
        <authorList>
            <person name="Huntemann M."/>
            <person name="Lu M."/>
            <person name="Nolan M."/>
            <person name="Lapidus A."/>
            <person name="Lucas S."/>
            <person name="Hammon N."/>
            <person name="Deshpande S."/>
            <person name="Cheng J.F."/>
            <person name="Tapia R."/>
            <person name="Han C."/>
            <person name="Goodwin L."/>
            <person name="Pitluck S."/>
            <person name="Liolios K."/>
            <person name="Pagani I."/>
            <person name="Ivanova N."/>
            <person name="Ovchinikova G."/>
            <person name="Pati A."/>
            <person name="Chen A."/>
            <person name="Palaniappan K."/>
            <person name="Land M."/>
            <person name="Hauser L."/>
            <person name="Jeffries C.D."/>
            <person name="Detter J.C."/>
            <person name="Brambilla E.M."/>
            <person name="Rohde M."/>
            <person name="Spring S."/>
            <person name="Goker M."/>
            <person name="Woyke T."/>
            <person name="Bristow J."/>
            <person name="Eisen J.A."/>
            <person name="Markowitz V."/>
            <person name="Hugenholtz P."/>
            <person name="Kyrpides N.C."/>
            <person name="Klenk H.P."/>
            <person name="Mavromatis K."/>
        </authorList>
    </citation>
    <scope>NUCLEOTIDE SEQUENCE [LARGE SCALE GENOMIC DNA]</scope>
    <source>
        <strain evidence="12">ATCC 700847 / DSM 10411 / MH2</strain>
    </source>
</reference>
<accession>F2LUW9</accession>
<dbReference type="InterPro" id="IPR014743">
    <property type="entry name" value="Cl-channel_core"/>
</dbReference>
<keyword evidence="2" id="KW-0813">Transport</keyword>
<feature type="transmembrane region" description="Helical" evidence="10">
    <location>
        <begin position="160"/>
        <end position="184"/>
    </location>
</feature>
<keyword evidence="9" id="KW-0407">Ion channel</keyword>
<dbReference type="HOGENOM" id="CLU_613833_0_0_7"/>
<feature type="transmembrane region" description="Helical" evidence="10">
    <location>
        <begin position="320"/>
        <end position="351"/>
    </location>
</feature>
<evidence type="ECO:0000256" key="4">
    <source>
        <dbReference type="ARBA" id="ARBA00022989"/>
    </source>
</evidence>
<feature type="transmembrane region" description="Helical" evidence="10">
    <location>
        <begin position="196"/>
        <end position="214"/>
    </location>
</feature>
<keyword evidence="12" id="KW-1185">Reference proteome</keyword>
<evidence type="ECO:0000256" key="3">
    <source>
        <dbReference type="ARBA" id="ARBA00022692"/>
    </source>
</evidence>
<keyword evidence="3 10" id="KW-0812">Transmembrane</keyword>
<dbReference type="GO" id="GO:0005254">
    <property type="term" value="F:chloride channel activity"/>
    <property type="evidence" value="ECO:0007669"/>
    <property type="project" value="UniProtKB-KW"/>
</dbReference>
<dbReference type="InterPro" id="IPR001807">
    <property type="entry name" value="ClC"/>
</dbReference>
<dbReference type="PRINTS" id="PR00762">
    <property type="entry name" value="CLCHANNEL"/>
</dbReference>
<organism evidence="11 12">
    <name type="scientific">Hippea maritima (strain ATCC 700847 / DSM 10411 / MH2)</name>
    <dbReference type="NCBI Taxonomy" id="760142"/>
    <lineage>
        <taxon>Bacteria</taxon>
        <taxon>Pseudomonadati</taxon>
        <taxon>Campylobacterota</taxon>
        <taxon>Desulfurellia</taxon>
        <taxon>Desulfurellales</taxon>
        <taxon>Hippeaceae</taxon>
        <taxon>Hippea</taxon>
    </lineage>
</organism>
<reference evidence="12" key="2">
    <citation type="submission" date="2011-03" db="EMBL/GenBank/DDBJ databases">
        <title>The complete genome of Hippea maritima DSM 10411.</title>
        <authorList>
            <consortium name="US DOE Joint Genome Institute (JGI-PGF)"/>
            <person name="Lucas S."/>
            <person name="Copeland A."/>
            <person name="Lapidus A."/>
            <person name="Bruce D."/>
            <person name="Goodwin L."/>
            <person name="Pitluck S."/>
            <person name="Peters L."/>
            <person name="Kyrpides N."/>
            <person name="Mavromatis K."/>
            <person name="Pagani I."/>
            <person name="Ivanova N."/>
            <person name="Mikhailova N."/>
            <person name="Lu M."/>
            <person name="Detter J.C."/>
            <person name="Tapia R."/>
            <person name="Han C."/>
            <person name="Land M."/>
            <person name="Hauser L."/>
            <person name="Markowitz V."/>
            <person name="Cheng J.-F."/>
            <person name="Hugenholtz P."/>
            <person name="Woyke T."/>
            <person name="Wu D."/>
            <person name="Spring S."/>
            <person name="Schroeder M."/>
            <person name="Brambilla E."/>
            <person name="Klenk H.-P."/>
            <person name="Eisen J.A."/>
        </authorList>
    </citation>
    <scope>NUCLEOTIDE SEQUENCE [LARGE SCALE GENOMIC DNA]</scope>
    <source>
        <strain evidence="12">ATCC 700847 / DSM 10411 / MH2</strain>
    </source>
</reference>
<dbReference type="InterPro" id="IPR050368">
    <property type="entry name" value="ClC-type_chloride_channel"/>
</dbReference>
<dbReference type="SUPFAM" id="SSF81340">
    <property type="entry name" value="Clc chloride channel"/>
    <property type="match status" value="1"/>
</dbReference>
<feature type="transmembrane region" description="Helical" evidence="10">
    <location>
        <begin position="363"/>
        <end position="390"/>
    </location>
</feature>
<comment type="subcellular location">
    <subcellularLocation>
        <location evidence="1">Membrane</location>
        <topology evidence="1">Multi-pass membrane protein</topology>
    </subcellularLocation>
</comment>
<evidence type="ECO:0000256" key="9">
    <source>
        <dbReference type="ARBA" id="ARBA00023303"/>
    </source>
</evidence>
<feature type="transmembrane region" description="Helical" evidence="10">
    <location>
        <begin position="68"/>
        <end position="85"/>
    </location>
</feature>
<dbReference type="PANTHER" id="PTHR43427">
    <property type="entry name" value="CHLORIDE CHANNEL PROTEIN CLC-E"/>
    <property type="match status" value="1"/>
</dbReference>
<dbReference type="CDD" id="cd00400">
    <property type="entry name" value="Voltage_gated_ClC"/>
    <property type="match status" value="1"/>
</dbReference>
<evidence type="ECO:0000313" key="11">
    <source>
        <dbReference type="EMBL" id="AEA33574.1"/>
    </source>
</evidence>
<feature type="transmembrane region" description="Helical" evidence="10">
    <location>
        <begin position="235"/>
        <end position="253"/>
    </location>
</feature>
<dbReference type="Proteomes" id="UP000008139">
    <property type="component" value="Chromosome"/>
</dbReference>
<evidence type="ECO:0000256" key="2">
    <source>
        <dbReference type="ARBA" id="ARBA00022448"/>
    </source>
</evidence>
<keyword evidence="7" id="KW-0869">Chloride channel</keyword>
<name>F2LUW9_HIPMA</name>
<feature type="transmembrane region" description="Helical" evidence="10">
    <location>
        <begin position="265"/>
        <end position="287"/>
    </location>
</feature>
<dbReference type="Pfam" id="PF00654">
    <property type="entry name" value="Voltage_CLC"/>
    <property type="match status" value="1"/>
</dbReference>
<dbReference type="Gene3D" id="1.10.3080.10">
    <property type="entry name" value="Clc chloride channel"/>
    <property type="match status" value="1"/>
</dbReference>
<sequence length="431" mass="46690">MSRIKPKDAIENCKESIKCTHFNWIEIAAYILKWIPFSAICGIIVGLIASLFDYFVLLINTTIPNKPLFVATFAVLVAMITGLYIKNDATIAGPGINYVLNHMEKPVSFKSLIKKFIISVLALSGVFTAGREGPSFFIGSSISLYLSKTIKLKEGYSRKIALIGAGAFTSALLKAPLGGAIFALEIAYVSDMEYESFPQVLIASVFSYLVFSFLRGKHSLMNLSGVSTAWSIHSIPMLMLLGLVIALATYIFISSFHFANCISSFIAPVFRPIVGVILALPLLVILLSHDKLDLLNASVNYQALTNISVIHLSIYQSLKYLLLMMSIIPLTIGFGISGGLILPSLIMGAILGNLFGGLFNENIVLFSLSGMAAFLAATAKTPLAAIVLVLEISQTDLIIPLTASVIVSYIFSYGVNAYTSQQECKLNLPIQ</sequence>
<evidence type="ECO:0000256" key="7">
    <source>
        <dbReference type="ARBA" id="ARBA00023173"/>
    </source>
</evidence>
<evidence type="ECO:0000256" key="10">
    <source>
        <dbReference type="SAM" id="Phobius"/>
    </source>
</evidence>
<evidence type="ECO:0000256" key="6">
    <source>
        <dbReference type="ARBA" id="ARBA00023136"/>
    </source>
</evidence>
<dbReference type="PANTHER" id="PTHR43427:SF6">
    <property type="entry name" value="CHLORIDE CHANNEL PROTEIN CLC-E"/>
    <property type="match status" value="1"/>
</dbReference>
<dbReference type="InParanoid" id="F2LUW9"/>
<dbReference type="GO" id="GO:0034707">
    <property type="term" value="C:chloride channel complex"/>
    <property type="evidence" value="ECO:0007669"/>
    <property type="project" value="UniProtKB-KW"/>
</dbReference>
<gene>
    <name evidence="11" type="ordered locus">Hipma_0604</name>
</gene>